<dbReference type="EMBL" id="QZWG01000006">
    <property type="protein sequence ID" value="RZC08267.1"/>
    <property type="molecule type" value="Genomic_DNA"/>
</dbReference>
<accession>A0A445KBU9</accession>
<dbReference type="PANTHER" id="PTHR11743">
    <property type="entry name" value="VOLTAGE-DEPENDENT ANION-SELECTIVE CHANNEL"/>
    <property type="match status" value="1"/>
</dbReference>
<sequence length="286" mass="30935">MSQGPGLYFDIGKKARDVLHKGYAQQPPIHFNYRFLNWNLDLSCQGGIRELWTSVMERFLCPTSAHKNFISHCTSFDGVSVGVEELVHGLRGLFTCNIPDSGKLEIQHFSRFSGFSASIGLSGEAEKGYNPVANISGHIGTRILTLGANLACDLSGSSSARTTNNLNAGLSLNSPYLVAAATLHDNFQTLKGSCYFEVNPLTKTAIAAEVKYDLADDETTGVTVGAQHALFSWTLLKARLNNNGKVGGLIQQKFGTKFSITVAGEINLNEKAKEKFPKVGVSMALK</sequence>
<evidence type="ECO:0000313" key="3">
    <source>
        <dbReference type="Proteomes" id="UP000289340"/>
    </source>
</evidence>
<dbReference type="InterPro" id="IPR001925">
    <property type="entry name" value="Porin_Euk"/>
</dbReference>
<proteinExistence type="inferred from homology"/>
<evidence type="ECO:0000313" key="2">
    <source>
        <dbReference type="EMBL" id="RZC08267.1"/>
    </source>
</evidence>
<dbReference type="InterPro" id="IPR027246">
    <property type="entry name" value="Porin_Euk/Tom40"/>
</dbReference>
<comment type="similarity">
    <text evidence="1">Belongs to the eukaryotic mitochondrial porin (TC 1.B.8.1) family.</text>
</comment>
<gene>
    <name evidence="2" type="ORF">D0Y65_015129</name>
</gene>
<dbReference type="GO" id="GO:0005741">
    <property type="term" value="C:mitochondrial outer membrane"/>
    <property type="evidence" value="ECO:0007669"/>
    <property type="project" value="InterPro"/>
</dbReference>
<organism evidence="2 3">
    <name type="scientific">Glycine soja</name>
    <name type="common">Wild soybean</name>
    <dbReference type="NCBI Taxonomy" id="3848"/>
    <lineage>
        <taxon>Eukaryota</taxon>
        <taxon>Viridiplantae</taxon>
        <taxon>Streptophyta</taxon>
        <taxon>Embryophyta</taxon>
        <taxon>Tracheophyta</taxon>
        <taxon>Spermatophyta</taxon>
        <taxon>Magnoliopsida</taxon>
        <taxon>eudicotyledons</taxon>
        <taxon>Gunneridae</taxon>
        <taxon>Pentapetalae</taxon>
        <taxon>rosids</taxon>
        <taxon>fabids</taxon>
        <taxon>Fabales</taxon>
        <taxon>Fabaceae</taxon>
        <taxon>Papilionoideae</taxon>
        <taxon>50 kb inversion clade</taxon>
        <taxon>NPAAA clade</taxon>
        <taxon>indigoferoid/millettioid clade</taxon>
        <taxon>Phaseoleae</taxon>
        <taxon>Glycine</taxon>
        <taxon>Glycine subgen. Soja</taxon>
    </lineage>
</organism>
<reference evidence="2 3" key="1">
    <citation type="submission" date="2018-09" db="EMBL/GenBank/DDBJ databases">
        <title>A high-quality reference genome of wild soybean provides a powerful tool to mine soybean genomes.</title>
        <authorList>
            <person name="Xie M."/>
            <person name="Chung C.Y.L."/>
            <person name="Li M.-W."/>
            <person name="Wong F.-L."/>
            <person name="Chan T.-F."/>
            <person name="Lam H.-M."/>
        </authorList>
    </citation>
    <scope>NUCLEOTIDE SEQUENCE [LARGE SCALE GENOMIC DNA]</scope>
    <source>
        <strain evidence="3">cv. W05</strain>
        <tissue evidence="2">Hypocotyl of etiolated seedlings</tissue>
    </source>
</reference>
<keyword evidence="3" id="KW-1185">Reference proteome</keyword>
<comment type="caution">
    <text evidence="2">The sequence shown here is derived from an EMBL/GenBank/DDBJ whole genome shotgun (WGS) entry which is preliminary data.</text>
</comment>
<protein>
    <submittedName>
        <fullName evidence="2">Mitochondrial outer membrane protein porin 1 isoform C</fullName>
    </submittedName>
</protein>
<dbReference type="Gene3D" id="2.40.160.10">
    <property type="entry name" value="Porin"/>
    <property type="match status" value="1"/>
</dbReference>
<evidence type="ECO:0000256" key="1">
    <source>
        <dbReference type="ARBA" id="ARBA00009624"/>
    </source>
</evidence>
<dbReference type="AlphaFoldDB" id="A0A445KBU9"/>
<dbReference type="Proteomes" id="UP000289340">
    <property type="component" value="Chromosome 6"/>
</dbReference>
<dbReference type="Pfam" id="PF01459">
    <property type="entry name" value="Porin_3"/>
    <property type="match status" value="1"/>
</dbReference>
<dbReference type="PANTHER" id="PTHR11743:SF35">
    <property type="entry name" value="PORIN_VOLTAGE-DEPENDENT ANION-SELECTIVE CHANNEL PROTEIN"/>
    <property type="match status" value="1"/>
</dbReference>
<dbReference type="InterPro" id="IPR023614">
    <property type="entry name" value="Porin_dom_sf"/>
</dbReference>
<name>A0A445KBU9_GLYSO</name>
<dbReference type="GO" id="GO:0008308">
    <property type="term" value="F:voltage-gated monoatomic anion channel activity"/>
    <property type="evidence" value="ECO:0007669"/>
    <property type="project" value="InterPro"/>
</dbReference>